<gene>
    <name evidence="2" type="ORF">Ahu01nite_075880</name>
</gene>
<proteinExistence type="predicted"/>
<comment type="caution">
    <text evidence="2">The sequence shown here is derived from an EMBL/GenBank/DDBJ whole genome shotgun (WGS) entry which is preliminary data.</text>
</comment>
<dbReference type="InterPro" id="IPR023393">
    <property type="entry name" value="START-like_dom_sf"/>
</dbReference>
<evidence type="ECO:0000313" key="3">
    <source>
        <dbReference type="Proteomes" id="UP000603200"/>
    </source>
</evidence>
<sequence>MPAGLAAALLATTVAVGAASPAAAAPTGRPAPVSSLTCAGQGVDPSAKIRYRTETVINAPLDTIWNLQTDVERWPAWQQAVTSSKLLTKGKLRPGSQFRWTTPVPETATTPATTLVITSTIQQLKQHQCLRWTGPAIGDGLTIDKGTHVWNFTKVRGGVLVRTEETWNGAQVEADIPTSTAYLGAGLEAWLTELKTTASCHR</sequence>
<dbReference type="EMBL" id="BOMN01000111">
    <property type="protein sequence ID" value="GIE24486.1"/>
    <property type="molecule type" value="Genomic_DNA"/>
</dbReference>
<feature type="chain" id="PRO_5045474279" description="Polyketide cyclase/dehydrase/lipid transport protein" evidence="1">
    <location>
        <begin position="25"/>
        <end position="202"/>
    </location>
</feature>
<dbReference type="Proteomes" id="UP000603200">
    <property type="component" value="Unassembled WGS sequence"/>
</dbReference>
<evidence type="ECO:0008006" key="4">
    <source>
        <dbReference type="Google" id="ProtNLM"/>
    </source>
</evidence>
<reference evidence="2 3" key="1">
    <citation type="submission" date="2021-01" db="EMBL/GenBank/DDBJ databases">
        <title>Whole genome shotgun sequence of Actinoplanes humidus NBRC 14915.</title>
        <authorList>
            <person name="Komaki H."/>
            <person name="Tamura T."/>
        </authorList>
    </citation>
    <scope>NUCLEOTIDE SEQUENCE [LARGE SCALE GENOMIC DNA]</scope>
    <source>
        <strain evidence="2 3">NBRC 14915</strain>
    </source>
</reference>
<evidence type="ECO:0000313" key="2">
    <source>
        <dbReference type="EMBL" id="GIE24486.1"/>
    </source>
</evidence>
<protein>
    <recommendedName>
        <fullName evidence="4">Polyketide cyclase/dehydrase/lipid transport protein</fullName>
    </recommendedName>
</protein>
<evidence type="ECO:0000256" key="1">
    <source>
        <dbReference type="SAM" id="SignalP"/>
    </source>
</evidence>
<keyword evidence="1" id="KW-0732">Signal</keyword>
<dbReference type="InterPro" id="IPR019587">
    <property type="entry name" value="Polyketide_cyclase/dehydratase"/>
</dbReference>
<dbReference type="RefSeq" id="WP_203841499.1">
    <property type="nucleotide sequence ID" value="NZ_BAAATV010000019.1"/>
</dbReference>
<name>A0ABQ4A0V0_9ACTN</name>
<accession>A0ABQ4A0V0</accession>
<organism evidence="2 3">
    <name type="scientific">Winogradskya humida</name>
    <dbReference type="NCBI Taxonomy" id="113566"/>
    <lineage>
        <taxon>Bacteria</taxon>
        <taxon>Bacillati</taxon>
        <taxon>Actinomycetota</taxon>
        <taxon>Actinomycetes</taxon>
        <taxon>Micromonosporales</taxon>
        <taxon>Micromonosporaceae</taxon>
        <taxon>Winogradskya</taxon>
    </lineage>
</organism>
<keyword evidence="3" id="KW-1185">Reference proteome</keyword>
<dbReference type="Pfam" id="PF10604">
    <property type="entry name" value="Polyketide_cyc2"/>
    <property type="match status" value="1"/>
</dbReference>
<dbReference type="Gene3D" id="3.30.530.20">
    <property type="match status" value="1"/>
</dbReference>
<feature type="signal peptide" evidence="1">
    <location>
        <begin position="1"/>
        <end position="24"/>
    </location>
</feature>
<dbReference type="SUPFAM" id="SSF55961">
    <property type="entry name" value="Bet v1-like"/>
    <property type="match status" value="1"/>
</dbReference>